<dbReference type="GO" id="GO:0016757">
    <property type="term" value="F:glycosyltransferase activity"/>
    <property type="evidence" value="ECO:0007669"/>
    <property type="project" value="UniProtKB-ARBA"/>
</dbReference>
<keyword evidence="3" id="KW-1185">Reference proteome</keyword>
<dbReference type="SUPFAM" id="SSF53756">
    <property type="entry name" value="UDP-Glycosyltransferase/glycogen phosphorylase"/>
    <property type="match status" value="1"/>
</dbReference>
<dbReference type="Proteomes" id="UP000587586">
    <property type="component" value="Unassembled WGS sequence"/>
</dbReference>
<keyword evidence="2" id="KW-0808">Transferase</keyword>
<name>A0A6V8N6Y4_9BACT</name>
<dbReference type="InterPro" id="IPR028098">
    <property type="entry name" value="Glyco_trans_4-like_N"/>
</dbReference>
<organism evidence="2 3">
    <name type="scientific">Geomonas limicola</name>
    <dbReference type="NCBI Taxonomy" id="2740186"/>
    <lineage>
        <taxon>Bacteria</taxon>
        <taxon>Pseudomonadati</taxon>
        <taxon>Thermodesulfobacteriota</taxon>
        <taxon>Desulfuromonadia</taxon>
        <taxon>Geobacterales</taxon>
        <taxon>Geobacteraceae</taxon>
        <taxon>Geomonas</taxon>
    </lineage>
</organism>
<dbReference type="Pfam" id="PF13692">
    <property type="entry name" value="Glyco_trans_1_4"/>
    <property type="match status" value="1"/>
</dbReference>
<dbReference type="PANTHER" id="PTHR12526">
    <property type="entry name" value="GLYCOSYLTRANSFERASE"/>
    <property type="match status" value="1"/>
</dbReference>
<evidence type="ECO:0000259" key="1">
    <source>
        <dbReference type="Pfam" id="PF13439"/>
    </source>
</evidence>
<feature type="domain" description="Glycosyltransferase subfamily 4-like N-terminal" evidence="1">
    <location>
        <begin position="17"/>
        <end position="212"/>
    </location>
</feature>
<sequence>MKILIVTPSFPYPPDSGAKIRIFNLIKYLSLDNEVHLISLADCSDDVANPAMARYCSAINLIHTERRPILYQLPGVLCNFFRGLPFMLKYAEAPELREALKQISERDRFDIIQFEHSYMAYNVKYLSKELSCKTVLSFHNIACVQYYRIYQLEQRLIKKLECLFEWVPMLRWESKIARSFDKSLVVSELDRVLLRLMCPGLDVSVIPNGVDARMFSPLPRTGRQLNLIFVGLMDYGPNADAVLYFHREIYPLIKKRFPELGFLVVGCDPPPEVRELSGRGEVLVTGRVEDLRTYYQQAQVAVIPLRSGGGTRLKIIEAMSTGTPVVSTSVGCEGLEVTDGENILIADAPEEFAEKVVHLLENEEAWLRQSGQARKLVEKNYDWEQITGTLHKVYQAVLR</sequence>
<evidence type="ECO:0000313" key="3">
    <source>
        <dbReference type="Proteomes" id="UP000587586"/>
    </source>
</evidence>
<protein>
    <submittedName>
        <fullName evidence="2">Glycosyl transferase family 1</fullName>
    </submittedName>
</protein>
<dbReference type="EMBL" id="BLXZ01000003">
    <property type="protein sequence ID" value="GFO68110.1"/>
    <property type="molecule type" value="Genomic_DNA"/>
</dbReference>
<dbReference type="RefSeq" id="WP_183360638.1">
    <property type="nucleotide sequence ID" value="NZ_BLXZ01000003.1"/>
</dbReference>
<evidence type="ECO:0000313" key="2">
    <source>
        <dbReference type="EMBL" id="GFO68110.1"/>
    </source>
</evidence>
<proteinExistence type="predicted"/>
<dbReference type="Gene3D" id="3.40.50.2000">
    <property type="entry name" value="Glycogen Phosphorylase B"/>
    <property type="match status" value="2"/>
</dbReference>
<dbReference type="Pfam" id="PF13439">
    <property type="entry name" value="Glyco_transf_4"/>
    <property type="match status" value="1"/>
</dbReference>
<gene>
    <name evidence="2" type="ORF">GMLC_16890</name>
</gene>
<reference evidence="3" key="1">
    <citation type="submission" date="2020-06" db="EMBL/GenBank/DDBJ databases">
        <title>Draft genomic sequecing of Geomonas sp. Red745.</title>
        <authorList>
            <person name="Itoh H."/>
            <person name="Xu Z.X."/>
            <person name="Ushijima N."/>
            <person name="Masuda Y."/>
            <person name="Shiratori Y."/>
            <person name="Senoo K."/>
        </authorList>
    </citation>
    <scope>NUCLEOTIDE SEQUENCE [LARGE SCALE GENOMIC DNA]</scope>
    <source>
        <strain evidence="3">Red745</strain>
    </source>
</reference>
<dbReference type="AlphaFoldDB" id="A0A6V8N6Y4"/>
<accession>A0A6V8N6Y4</accession>
<comment type="caution">
    <text evidence="2">The sequence shown here is derived from an EMBL/GenBank/DDBJ whole genome shotgun (WGS) entry which is preliminary data.</text>
</comment>
<dbReference type="CDD" id="cd03801">
    <property type="entry name" value="GT4_PimA-like"/>
    <property type="match status" value="1"/>
</dbReference>